<name>A0A448XMP0_9PLAT</name>
<dbReference type="GO" id="GO:0005634">
    <property type="term" value="C:nucleus"/>
    <property type="evidence" value="ECO:0007669"/>
    <property type="project" value="TreeGrafter"/>
</dbReference>
<dbReference type="GO" id="GO:0008135">
    <property type="term" value="F:translation factor activity, RNA binding"/>
    <property type="evidence" value="ECO:0007669"/>
    <property type="project" value="TreeGrafter"/>
</dbReference>
<dbReference type="GO" id="GO:0043022">
    <property type="term" value="F:ribosome binding"/>
    <property type="evidence" value="ECO:0007669"/>
    <property type="project" value="TreeGrafter"/>
</dbReference>
<comment type="caution">
    <text evidence="3">The sequence shown here is derived from an EMBL/GenBank/DDBJ whole genome shotgun (WGS) entry which is preliminary data.</text>
</comment>
<evidence type="ECO:0000256" key="1">
    <source>
        <dbReference type="ARBA" id="ARBA00022884"/>
    </source>
</evidence>
<accession>A0A448XMP0</accession>
<proteinExistence type="predicted"/>
<evidence type="ECO:0000313" key="4">
    <source>
        <dbReference type="Proteomes" id="UP000784294"/>
    </source>
</evidence>
<dbReference type="GO" id="GO:0043005">
    <property type="term" value="C:neuron projection"/>
    <property type="evidence" value="ECO:0007669"/>
    <property type="project" value="TreeGrafter"/>
</dbReference>
<dbReference type="GO" id="GO:0003730">
    <property type="term" value="F:mRNA 3'-UTR binding"/>
    <property type="evidence" value="ECO:0007669"/>
    <property type="project" value="InterPro"/>
</dbReference>
<evidence type="ECO:0000313" key="3">
    <source>
        <dbReference type="EMBL" id="VEL40399.1"/>
    </source>
</evidence>
<reference evidence="3" key="1">
    <citation type="submission" date="2018-11" db="EMBL/GenBank/DDBJ databases">
        <authorList>
            <consortium name="Pathogen Informatics"/>
        </authorList>
    </citation>
    <scope>NUCLEOTIDE SEQUENCE</scope>
</reference>
<protein>
    <recommendedName>
        <fullName evidence="2">Cytoplasmic polyadenylation element-binding protein ZZ domain-containing protein</fullName>
    </recommendedName>
</protein>
<dbReference type="EMBL" id="CAAALY010264732">
    <property type="protein sequence ID" value="VEL40399.1"/>
    <property type="molecule type" value="Genomic_DNA"/>
</dbReference>
<dbReference type="GO" id="GO:0045202">
    <property type="term" value="C:synapse"/>
    <property type="evidence" value="ECO:0007669"/>
    <property type="project" value="TreeGrafter"/>
</dbReference>
<dbReference type="Pfam" id="PF16366">
    <property type="entry name" value="CEBP_ZZ"/>
    <property type="match status" value="1"/>
</dbReference>
<dbReference type="Gene3D" id="4.10.640.40">
    <property type="entry name" value="Cytoplasmic polyadenylation element-binding protein, ZZ domain"/>
    <property type="match status" value="1"/>
</dbReference>
<dbReference type="InterPro" id="IPR034819">
    <property type="entry name" value="CPEB"/>
</dbReference>
<sequence>MEDSICSHCSSSPGFYFCRDSGCFAYFCPSCWSRVHAQPEIRHHQPLRRTINVSAGRHKALMNQIGN</sequence>
<feature type="domain" description="Cytoplasmic polyadenylation element-binding protein ZZ" evidence="2">
    <location>
        <begin position="1"/>
        <end position="50"/>
    </location>
</feature>
<keyword evidence="4" id="KW-1185">Reference proteome</keyword>
<dbReference type="Proteomes" id="UP000784294">
    <property type="component" value="Unassembled WGS sequence"/>
</dbReference>
<dbReference type="GO" id="GO:0000900">
    <property type="term" value="F:mRNA regulatory element binding translation repressor activity"/>
    <property type="evidence" value="ECO:0007669"/>
    <property type="project" value="TreeGrafter"/>
</dbReference>
<dbReference type="InterPro" id="IPR038446">
    <property type="entry name" value="CEBP_ZZ_sf"/>
</dbReference>
<dbReference type="AlphaFoldDB" id="A0A448XMP0"/>
<dbReference type="PANTHER" id="PTHR12566">
    <property type="entry name" value="CYTOPLASMIC POLYADENYLATION ELEMENT BINDING PROTEIN CPEB"/>
    <property type="match status" value="1"/>
</dbReference>
<gene>
    <name evidence="3" type="ORF">PXEA_LOCUS33839</name>
</gene>
<evidence type="ECO:0000259" key="2">
    <source>
        <dbReference type="Pfam" id="PF16366"/>
    </source>
</evidence>
<dbReference type="GO" id="GO:0005737">
    <property type="term" value="C:cytoplasm"/>
    <property type="evidence" value="ECO:0007669"/>
    <property type="project" value="TreeGrafter"/>
</dbReference>
<dbReference type="InterPro" id="IPR032296">
    <property type="entry name" value="CEBP_ZZ"/>
</dbReference>
<dbReference type="GO" id="GO:2000766">
    <property type="term" value="P:negative regulation of cytoplasmic translation"/>
    <property type="evidence" value="ECO:0007669"/>
    <property type="project" value="TreeGrafter"/>
</dbReference>
<organism evidence="3 4">
    <name type="scientific">Protopolystoma xenopodis</name>
    <dbReference type="NCBI Taxonomy" id="117903"/>
    <lineage>
        <taxon>Eukaryota</taxon>
        <taxon>Metazoa</taxon>
        <taxon>Spiralia</taxon>
        <taxon>Lophotrochozoa</taxon>
        <taxon>Platyhelminthes</taxon>
        <taxon>Monogenea</taxon>
        <taxon>Polyopisthocotylea</taxon>
        <taxon>Polystomatidea</taxon>
        <taxon>Polystomatidae</taxon>
        <taxon>Protopolystoma</taxon>
    </lineage>
</organism>
<keyword evidence="1" id="KW-0694">RNA-binding</keyword>
<dbReference type="PANTHER" id="PTHR12566:SF9">
    <property type="entry name" value="CYTOPLASMIC POLYADENYLATION ELEMENT-BINDING PROTEIN 1"/>
    <property type="match status" value="1"/>
</dbReference>